<accession>A0A150SF09</accession>
<evidence type="ECO:0000313" key="1">
    <source>
        <dbReference type="EMBL" id="KYF90957.1"/>
    </source>
</evidence>
<reference evidence="1 2" key="1">
    <citation type="submission" date="2014-02" db="EMBL/GenBank/DDBJ databases">
        <title>The small core and large imbalanced accessory genome model reveals a collaborative survival strategy of Sorangium cellulosum strains in nature.</title>
        <authorList>
            <person name="Han K."/>
            <person name="Peng R."/>
            <person name="Blom J."/>
            <person name="Li Y.-Z."/>
        </authorList>
    </citation>
    <scope>NUCLEOTIDE SEQUENCE [LARGE SCALE GENOMIC DNA]</scope>
    <source>
        <strain evidence="1 2">So0149</strain>
    </source>
</reference>
<gene>
    <name evidence="1" type="ORF">BE18_26830</name>
</gene>
<dbReference type="AlphaFoldDB" id="A0A150SF09"/>
<organism evidence="1 2">
    <name type="scientific">Sorangium cellulosum</name>
    <name type="common">Polyangium cellulosum</name>
    <dbReference type="NCBI Taxonomy" id="56"/>
    <lineage>
        <taxon>Bacteria</taxon>
        <taxon>Pseudomonadati</taxon>
        <taxon>Myxococcota</taxon>
        <taxon>Polyangia</taxon>
        <taxon>Polyangiales</taxon>
        <taxon>Polyangiaceae</taxon>
        <taxon>Sorangium</taxon>
    </lineage>
</organism>
<evidence type="ECO:0000313" key="2">
    <source>
        <dbReference type="Proteomes" id="UP000075515"/>
    </source>
</evidence>
<comment type="caution">
    <text evidence="1">The sequence shown here is derived from an EMBL/GenBank/DDBJ whole genome shotgun (WGS) entry which is preliminary data.</text>
</comment>
<name>A0A150SF09_SORCE</name>
<dbReference type="EMBL" id="JEMC01002080">
    <property type="protein sequence ID" value="KYF90957.1"/>
    <property type="molecule type" value="Genomic_DNA"/>
</dbReference>
<dbReference type="Proteomes" id="UP000075515">
    <property type="component" value="Unassembled WGS sequence"/>
</dbReference>
<protein>
    <submittedName>
        <fullName evidence="1">Uncharacterized protein</fullName>
    </submittedName>
</protein>
<proteinExistence type="predicted"/>
<sequence length="149" mass="16657">MPTMKEIEESVQSARTTDDKELNEKAVRIVDTILRGVIQCLGVDSKDACRLRPVAFRGDLGDRYVNDYIVYHKHSFAFCVEATVLASPVIVPLQLTPNFAALNWHIPHPDGGIAVRGFTSDETPEDLREICEFVTELIEASAVRSLRTQ</sequence>